<accession>A0ABN3D4K8</accession>
<proteinExistence type="predicted"/>
<gene>
    <name evidence="1" type="ORF">GCM10009850_120720</name>
</gene>
<comment type="caution">
    <text evidence="1">The sequence shown here is derived from an EMBL/GenBank/DDBJ whole genome shotgun (WGS) entry which is preliminary data.</text>
</comment>
<protein>
    <submittedName>
        <fullName evidence="1">Uncharacterized protein</fullName>
    </submittedName>
</protein>
<name>A0ABN3D4K8_9ACTN</name>
<dbReference type="EMBL" id="BAAAQX010000076">
    <property type="protein sequence ID" value="GAA2219438.1"/>
    <property type="molecule type" value="Genomic_DNA"/>
</dbReference>
<sequence>MRPGPHVFVVRLLDHRIKALIVVGDLDAAIEIVQRLIAEYSEIADDNLRGSSSVASAA</sequence>
<evidence type="ECO:0000313" key="1">
    <source>
        <dbReference type="EMBL" id="GAA2219438.1"/>
    </source>
</evidence>
<organism evidence="1 2">
    <name type="scientific">Nonomuraea monospora</name>
    <dbReference type="NCBI Taxonomy" id="568818"/>
    <lineage>
        <taxon>Bacteria</taxon>
        <taxon>Bacillati</taxon>
        <taxon>Actinomycetota</taxon>
        <taxon>Actinomycetes</taxon>
        <taxon>Streptosporangiales</taxon>
        <taxon>Streptosporangiaceae</taxon>
        <taxon>Nonomuraea</taxon>
    </lineage>
</organism>
<dbReference type="Proteomes" id="UP001499843">
    <property type="component" value="Unassembled WGS sequence"/>
</dbReference>
<evidence type="ECO:0000313" key="2">
    <source>
        <dbReference type="Proteomes" id="UP001499843"/>
    </source>
</evidence>
<reference evidence="2" key="1">
    <citation type="journal article" date="2019" name="Int. J. Syst. Evol. Microbiol.">
        <title>The Global Catalogue of Microorganisms (GCM) 10K type strain sequencing project: providing services to taxonomists for standard genome sequencing and annotation.</title>
        <authorList>
            <consortium name="The Broad Institute Genomics Platform"/>
            <consortium name="The Broad Institute Genome Sequencing Center for Infectious Disease"/>
            <person name="Wu L."/>
            <person name="Ma J."/>
        </authorList>
    </citation>
    <scope>NUCLEOTIDE SEQUENCE [LARGE SCALE GENOMIC DNA]</scope>
    <source>
        <strain evidence="2">JCM 16114</strain>
    </source>
</reference>
<keyword evidence="2" id="KW-1185">Reference proteome</keyword>